<feature type="compositionally biased region" description="Polar residues" evidence="1">
    <location>
        <begin position="323"/>
        <end position="335"/>
    </location>
</feature>
<feature type="compositionally biased region" description="Polar residues" evidence="1">
    <location>
        <begin position="169"/>
        <end position="178"/>
    </location>
</feature>
<evidence type="ECO:0000256" key="1">
    <source>
        <dbReference type="SAM" id="MobiDB-lite"/>
    </source>
</evidence>
<feature type="compositionally biased region" description="Polar residues" evidence="1">
    <location>
        <begin position="297"/>
        <end position="309"/>
    </location>
</feature>
<organism evidence="2 3">
    <name type="scientific">Aspergillus ochraceoroseus</name>
    <dbReference type="NCBI Taxonomy" id="138278"/>
    <lineage>
        <taxon>Eukaryota</taxon>
        <taxon>Fungi</taxon>
        <taxon>Dikarya</taxon>
        <taxon>Ascomycota</taxon>
        <taxon>Pezizomycotina</taxon>
        <taxon>Eurotiomycetes</taxon>
        <taxon>Eurotiomycetidae</taxon>
        <taxon>Eurotiales</taxon>
        <taxon>Aspergillaceae</taxon>
        <taxon>Aspergillus</taxon>
        <taxon>Aspergillus subgen. Nidulantes</taxon>
    </lineage>
</organism>
<reference evidence="2 3" key="1">
    <citation type="submission" date="2015-02" db="EMBL/GenBank/DDBJ databases">
        <title>Draft Genome Sequences of Two Closely-Related Aflatoxigenic Aspergillus Species Obtained from the Cote d'Ivoire.</title>
        <authorList>
            <person name="Moore G.G."/>
            <person name="Beltz S.B."/>
            <person name="Mack B.M."/>
        </authorList>
    </citation>
    <scope>NUCLEOTIDE SEQUENCE [LARGE SCALE GENOMIC DNA]</scope>
    <source>
        <strain evidence="2 3">SRRC1432</strain>
    </source>
</reference>
<gene>
    <name evidence="2" type="ORF">AOCH_004592</name>
</gene>
<feature type="compositionally biased region" description="Basic and acidic residues" evidence="1">
    <location>
        <begin position="185"/>
        <end position="196"/>
    </location>
</feature>
<dbReference type="OrthoDB" id="4188313at2759"/>
<keyword evidence="3" id="KW-1185">Reference proteome</keyword>
<feature type="compositionally biased region" description="Polar residues" evidence="1">
    <location>
        <begin position="197"/>
        <end position="235"/>
    </location>
</feature>
<feature type="compositionally biased region" description="Polar residues" evidence="1">
    <location>
        <begin position="402"/>
        <end position="417"/>
    </location>
</feature>
<dbReference type="AlphaFoldDB" id="A0A0F8V974"/>
<proteinExistence type="predicted"/>
<accession>A0A0F8V974</accession>
<dbReference type="Proteomes" id="UP000034947">
    <property type="component" value="Unassembled WGS sequence"/>
</dbReference>
<evidence type="ECO:0000313" key="3">
    <source>
        <dbReference type="Proteomes" id="UP000034947"/>
    </source>
</evidence>
<name>A0A0F8V974_9EURO</name>
<feature type="region of interest" description="Disordered" evidence="1">
    <location>
        <begin position="168"/>
        <end position="235"/>
    </location>
</feature>
<dbReference type="VEuPathDB" id="FungiDB:P175DRAFT_0538920"/>
<feature type="region of interest" description="Disordered" evidence="1">
    <location>
        <begin position="287"/>
        <end position="335"/>
    </location>
</feature>
<dbReference type="EMBL" id="JYKN01001631">
    <property type="protein sequence ID" value="KKK19566.1"/>
    <property type="molecule type" value="Genomic_DNA"/>
</dbReference>
<protein>
    <submittedName>
        <fullName evidence="2">Uncharacterized protein</fullName>
    </submittedName>
</protein>
<comment type="caution">
    <text evidence="2">The sequence shown here is derived from an EMBL/GenBank/DDBJ whole genome shotgun (WGS) entry which is preliminary data.</text>
</comment>
<sequence length="478" mass="52371">MSWLCIEEPAEGIRSGSFQHESNALRPLGPPVHTMDLFTKTGTTLKKRASLSFRLGLQKPTFATLNEEPTRYYDFVDTPVLFRPSSPLIERQEISPELESNIRYACSLLVYRIEQGVPSPHRHRPTTAMSPRGSVEDLRIKAQLESKYLAPKVGPEVAARKGKYDSGVVLTQQPSIQTMRALHSRSGEPSESEDNRTGSVFSNSRTGTSCSSTNTSYSPGRSWTSPAVSSPKQNAMLSMTGGNVMGCVQQENYDTKAFLSSSLKSEASPEDDSVSEDIEVFLDADTSTDEDGAPLFSSPQALNNASPSLGITKDPKSKRQSTLRDQPTESSIQESNLIGLGASGLEQSINPPSIIIDSRGRTHILTAEEETQRLEDLQQAVMAKMETGLIKSNPIRHPLPSQCENAKDQNGTNSRPRSSAFRLKSSWPAKTSNKTAPFNQKVQFQQTITTTTAAQQSVFKKLASFFFSERNTPPCAGE</sequence>
<feature type="region of interest" description="Disordered" evidence="1">
    <location>
        <begin position="392"/>
        <end position="424"/>
    </location>
</feature>
<evidence type="ECO:0000313" key="2">
    <source>
        <dbReference type="EMBL" id="KKK19566.1"/>
    </source>
</evidence>